<name>A0A1Q8THJ8_9GAMM</name>
<comment type="subcellular location">
    <subcellularLocation>
        <location evidence="1 7">Periplasm</location>
    </subcellularLocation>
</comment>
<comment type="function">
    <text evidence="7">Required for disulfide bond formation in some periplasmic proteins. Acts by transferring its disulfide bond to other proteins and is reduced in the process.</text>
</comment>
<dbReference type="Proteomes" id="UP000186806">
    <property type="component" value="Unassembled WGS sequence"/>
</dbReference>
<dbReference type="InterPro" id="IPR051470">
    <property type="entry name" value="Thiol:disulfide_interchange"/>
</dbReference>
<gene>
    <name evidence="10" type="ORF">BTW10_00860</name>
</gene>
<dbReference type="PANTHER" id="PTHR35272:SF3">
    <property type="entry name" value="THIOL:DISULFIDE INTERCHANGE PROTEIN DSBC"/>
    <property type="match status" value="1"/>
</dbReference>
<dbReference type="STRING" id="223900.GCA_000821045_02170"/>
<keyword evidence="6 7" id="KW-0676">Redox-active center</keyword>
<evidence type="ECO:0000256" key="4">
    <source>
        <dbReference type="ARBA" id="ARBA00022764"/>
    </source>
</evidence>
<protein>
    <recommendedName>
        <fullName evidence="7">Thiol:disulfide interchange protein</fullName>
    </recommendedName>
</protein>
<evidence type="ECO:0000259" key="8">
    <source>
        <dbReference type="Pfam" id="PF10411"/>
    </source>
</evidence>
<evidence type="ECO:0000256" key="5">
    <source>
        <dbReference type="ARBA" id="ARBA00023157"/>
    </source>
</evidence>
<comment type="similarity">
    <text evidence="2 7">Belongs to the thioredoxin family. DsbC subfamily.</text>
</comment>
<dbReference type="InterPro" id="IPR018950">
    <property type="entry name" value="DiS-bond_isomerase_DsbC/G_N"/>
</dbReference>
<dbReference type="CDD" id="cd03020">
    <property type="entry name" value="DsbA_DsbC_DsbG"/>
    <property type="match status" value="1"/>
</dbReference>
<dbReference type="InterPro" id="IPR036249">
    <property type="entry name" value="Thioredoxin-like_sf"/>
</dbReference>
<dbReference type="SUPFAM" id="SSF52833">
    <property type="entry name" value="Thioredoxin-like"/>
    <property type="match status" value="1"/>
</dbReference>
<dbReference type="AlphaFoldDB" id="A0A1Q8THJ8"/>
<proteinExistence type="inferred from homology"/>
<dbReference type="Gene3D" id="3.40.30.10">
    <property type="entry name" value="Glutaredoxin"/>
    <property type="match status" value="1"/>
</dbReference>
<evidence type="ECO:0000256" key="2">
    <source>
        <dbReference type="ARBA" id="ARBA00009813"/>
    </source>
</evidence>
<keyword evidence="10" id="KW-0413">Isomerase</keyword>
<keyword evidence="5" id="KW-1015">Disulfide bond</keyword>
<dbReference type="PANTHER" id="PTHR35272">
    <property type="entry name" value="THIOL:DISULFIDE INTERCHANGE PROTEIN DSBC-RELATED"/>
    <property type="match status" value="1"/>
</dbReference>
<dbReference type="InterPro" id="IPR033954">
    <property type="entry name" value="DiS-bond_Isoase_DsbC/G"/>
</dbReference>
<feature type="chain" id="PRO_5011810645" description="Thiol:disulfide interchange protein" evidence="7">
    <location>
        <begin position="24"/>
        <end position="244"/>
    </location>
</feature>
<accession>A0A1Q8THJ8</accession>
<dbReference type="Gene3D" id="3.10.450.70">
    <property type="entry name" value="Disulphide bond isomerase, DsbC/G, N-terminal"/>
    <property type="match status" value="1"/>
</dbReference>
<evidence type="ECO:0000256" key="6">
    <source>
        <dbReference type="ARBA" id="ARBA00023284"/>
    </source>
</evidence>
<dbReference type="Pfam" id="PF10411">
    <property type="entry name" value="DsbC_N"/>
    <property type="match status" value="1"/>
</dbReference>
<evidence type="ECO:0000313" key="10">
    <source>
        <dbReference type="EMBL" id="OLO13160.1"/>
    </source>
</evidence>
<dbReference type="InterPro" id="IPR009094">
    <property type="entry name" value="DiS-bond_isomerase_DsbC/G_N_sf"/>
</dbReference>
<sequence>MPRAVLTVMGGALALLAAPLSLAAPPEGLADKLTHNGQPMPVASIEESPLSGLYEVRLKSGETLYTDADGEYMVVGDLYRNRDGQMVNLTERAANERRQARLDDVPEDERVVYKPADEVKARITVFTDTSCPYCQKLHKEVPRLNRMGIEVDYLAFPRAGVDSEAARVLSQAWCADNATEALTAAMRGETPEATAQCEAPVAEQYELGRELGIQGTPAIVLPNGRMVPGYVPAERLASMLGIKE</sequence>
<feature type="signal peptide" evidence="7">
    <location>
        <begin position="1"/>
        <end position="23"/>
    </location>
</feature>
<feature type="domain" description="Disulphide bond isomerase DsbC/G N-terminal" evidence="8">
    <location>
        <begin position="30"/>
        <end position="91"/>
    </location>
</feature>
<dbReference type="SUPFAM" id="SSF54423">
    <property type="entry name" value="DsbC/DsbG N-terminal domain-like"/>
    <property type="match status" value="1"/>
</dbReference>
<comment type="caution">
    <text evidence="10">The sequence shown here is derived from an EMBL/GenBank/DDBJ whole genome shotgun (WGS) entry which is preliminary data.</text>
</comment>
<keyword evidence="11" id="KW-1185">Reference proteome</keyword>
<evidence type="ECO:0000259" key="9">
    <source>
        <dbReference type="Pfam" id="PF13098"/>
    </source>
</evidence>
<feature type="domain" description="Thioredoxin-like fold" evidence="9">
    <location>
        <begin position="119"/>
        <end position="240"/>
    </location>
</feature>
<keyword evidence="3 7" id="KW-0732">Signal</keyword>
<reference evidence="10 11" key="1">
    <citation type="submission" date="2016-12" db="EMBL/GenBank/DDBJ databases">
        <title>Draft genome sequences of strains Salinicola socius SMB35, Salinicola sp. MH3R3-1 and Chromohalobacter sp. SMB17 from the Verkhnekamsk potash mining region of Russia.</title>
        <authorList>
            <person name="Mavrodi D.V."/>
            <person name="Olsson B.E."/>
            <person name="Korsakova E.S."/>
            <person name="Pyankova A."/>
            <person name="Mavrodi O.V."/>
            <person name="Plotnikova E.G."/>
        </authorList>
    </citation>
    <scope>NUCLEOTIDE SEQUENCE [LARGE SCALE GENOMIC DNA]</scope>
    <source>
        <strain evidence="10 11">SMB17</strain>
    </source>
</reference>
<evidence type="ECO:0000256" key="1">
    <source>
        <dbReference type="ARBA" id="ARBA00004418"/>
    </source>
</evidence>
<dbReference type="InterPro" id="IPR012336">
    <property type="entry name" value="Thioredoxin-like_fold"/>
</dbReference>
<dbReference type="GO" id="GO:0016853">
    <property type="term" value="F:isomerase activity"/>
    <property type="evidence" value="ECO:0007669"/>
    <property type="project" value="UniProtKB-KW"/>
</dbReference>
<keyword evidence="4 7" id="KW-0574">Periplasm</keyword>
<evidence type="ECO:0000256" key="3">
    <source>
        <dbReference type="ARBA" id="ARBA00022729"/>
    </source>
</evidence>
<organism evidence="10 11">
    <name type="scientific">Chromohalobacter japonicus</name>
    <dbReference type="NCBI Taxonomy" id="223900"/>
    <lineage>
        <taxon>Bacteria</taxon>
        <taxon>Pseudomonadati</taxon>
        <taxon>Pseudomonadota</taxon>
        <taxon>Gammaproteobacteria</taxon>
        <taxon>Oceanospirillales</taxon>
        <taxon>Halomonadaceae</taxon>
        <taxon>Chromohalobacter</taxon>
    </lineage>
</organism>
<evidence type="ECO:0000313" key="11">
    <source>
        <dbReference type="Proteomes" id="UP000186806"/>
    </source>
</evidence>
<dbReference type="Pfam" id="PF13098">
    <property type="entry name" value="Thioredoxin_2"/>
    <property type="match status" value="1"/>
</dbReference>
<dbReference type="EMBL" id="MSDQ01000002">
    <property type="protein sequence ID" value="OLO13160.1"/>
    <property type="molecule type" value="Genomic_DNA"/>
</dbReference>
<dbReference type="GO" id="GO:0042597">
    <property type="term" value="C:periplasmic space"/>
    <property type="evidence" value="ECO:0007669"/>
    <property type="project" value="UniProtKB-SubCell"/>
</dbReference>
<dbReference type="RefSeq" id="WP_075367758.1">
    <property type="nucleotide sequence ID" value="NZ_MSDQ01000002.1"/>
</dbReference>
<evidence type="ECO:0000256" key="7">
    <source>
        <dbReference type="RuleBase" id="RU364038"/>
    </source>
</evidence>